<comment type="caution">
    <text evidence="1">The sequence shown here is derived from an EMBL/GenBank/DDBJ whole genome shotgun (WGS) entry which is preliminary data.</text>
</comment>
<name>A0ACC0UJI5_9AGAM</name>
<organism evidence="1 2">
    <name type="scientific">Russula earlei</name>
    <dbReference type="NCBI Taxonomy" id="71964"/>
    <lineage>
        <taxon>Eukaryota</taxon>
        <taxon>Fungi</taxon>
        <taxon>Dikarya</taxon>
        <taxon>Basidiomycota</taxon>
        <taxon>Agaricomycotina</taxon>
        <taxon>Agaricomycetes</taxon>
        <taxon>Russulales</taxon>
        <taxon>Russulaceae</taxon>
        <taxon>Russula</taxon>
    </lineage>
</organism>
<accession>A0ACC0UJI5</accession>
<reference evidence="1" key="1">
    <citation type="submission" date="2021-03" db="EMBL/GenBank/DDBJ databases">
        <title>Evolutionary priming and transition to the ectomycorrhizal habit in an iconic lineage of mushroom-forming fungi: is preadaptation a requirement?</title>
        <authorList>
            <consortium name="DOE Joint Genome Institute"/>
            <person name="Looney B.P."/>
            <person name="Miyauchi S."/>
            <person name="Morin E."/>
            <person name="Drula E."/>
            <person name="Courty P.E."/>
            <person name="Chicoki N."/>
            <person name="Fauchery L."/>
            <person name="Kohler A."/>
            <person name="Kuo A."/>
            <person name="LaButti K."/>
            <person name="Pangilinan J."/>
            <person name="Lipzen A."/>
            <person name="Riley R."/>
            <person name="Andreopoulos W."/>
            <person name="He G."/>
            <person name="Johnson J."/>
            <person name="Barry K.W."/>
            <person name="Grigoriev I.V."/>
            <person name="Nagy L."/>
            <person name="Hibbett D."/>
            <person name="Henrissat B."/>
            <person name="Matheny P.B."/>
            <person name="Labbe J."/>
            <person name="Martin A.F."/>
        </authorList>
    </citation>
    <scope>NUCLEOTIDE SEQUENCE</scope>
    <source>
        <strain evidence="1">BPL698</strain>
    </source>
</reference>
<gene>
    <name evidence="1" type="ORF">F5148DRAFT_326589</name>
</gene>
<evidence type="ECO:0000313" key="1">
    <source>
        <dbReference type="EMBL" id="KAI9511485.1"/>
    </source>
</evidence>
<proteinExistence type="predicted"/>
<evidence type="ECO:0000313" key="2">
    <source>
        <dbReference type="Proteomes" id="UP001207468"/>
    </source>
</evidence>
<protein>
    <submittedName>
        <fullName evidence="1">Uncharacterized protein</fullName>
    </submittedName>
</protein>
<keyword evidence="2" id="KW-1185">Reference proteome</keyword>
<sequence>MWHSRRIKTLDGHLDYVLDSPSSSAAYVEKPVCRVFPLTGDPSHRNPFPFCNDRRTSIYVSGEWQIGRLMVPDRGTKPPSPSPLTGFDCPRPQTTIEMLLDEVLLEIFDFYRIANVQSLRGRPWRWKKLVHVCRRWRHVIYASPLRLDLQLSCSYGTPVRTLLGCWPPLPLAIQYGGLPGRKPPALEDEDDIIAALQHPERIWKIELTVTNSLSGKLESLLQKPFPILSHLEISQDNTGWVLPSVFLGRSTPRLAVIYLYEIAFPALTTLHLSVNAVTSLGLVGIPSHGYFSPHEIATCLSMLTHLESFSILFQSPIPRHVRGIIPLKLARLHALTSFGFRGTSEYLEDLVAQIDAPYLAHISIKFFHQLVFEIPQLSSFIGRAKRLKFLCNMILYSTQGGLSTSLTRPTSTGIYGQLNIEISCKRTRLAGVFSSPNLRSYFLCLVLRGAAVHHGR</sequence>
<dbReference type="EMBL" id="JAGFNK010000021">
    <property type="protein sequence ID" value="KAI9511485.1"/>
    <property type="molecule type" value="Genomic_DNA"/>
</dbReference>
<dbReference type="Proteomes" id="UP001207468">
    <property type="component" value="Unassembled WGS sequence"/>
</dbReference>